<dbReference type="SUPFAM" id="SSF46565">
    <property type="entry name" value="Chaperone J-domain"/>
    <property type="match status" value="1"/>
</dbReference>
<dbReference type="RefSeq" id="XP_002492055.1">
    <property type="nucleotide sequence ID" value="XM_002492010.1"/>
</dbReference>
<dbReference type="OrthoDB" id="550424at2759"/>
<gene>
    <name evidence="3" type="ordered locus">PAS_chr2-2_0151</name>
</gene>
<dbReference type="Pfam" id="PF01556">
    <property type="entry name" value="DnaJ_C"/>
    <property type="match status" value="1"/>
</dbReference>
<dbReference type="Gene3D" id="1.10.287.110">
    <property type="entry name" value="DnaJ domain"/>
    <property type="match status" value="1"/>
</dbReference>
<dbReference type="GO" id="GO:0051087">
    <property type="term" value="F:protein-folding chaperone binding"/>
    <property type="evidence" value="ECO:0007669"/>
    <property type="project" value="TreeGrafter"/>
</dbReference>
<dbReference type="CDD" id="cd10747">
    <property type="entry name" value="DnaJ_C"/>
    <property type="match status" value="1"/>
</dbReference>
<dbReference type="FunCoup" id="C4R2Q1">
    <property type="interactions" value="436"/>
</dbReference>
<dbReference type="PANTHER" id="PTHR24078:SF553">
    <property type="entry name" value="DNAJ HOMOLOG SUBFAMILY B MEMBER 5"/>
    <property type="match status" value="1"/>
</dbReference>
<dbReference type="SMR" id="C4R2Q1"/>
<dbReference type="FunFam" id="2.60.260.20:FF:000002">
    <property type="entry name" value="Dnaj homolog subfamily b member"/>
    <property type="match status" value="1"/>
</dbReference>
<name>C4R2Q1_KOMPG</name>
<reference evidence="3 4" key="1">
    <citation type="journal article" date="2009" name="Nat. Biotechnol.">
        <title>Genome sequence of the recombinant protein production host Pichia pastoris.</title>
        <authorList>
            <person name="De Schutter K."/>
            <person name="Lin Y.C."/>
            <person name="Tiels P."/>
            <person name="Van Hecke A."/>
            <person name="Glinka S."/>
            <person name="Weber-Lehmann J."/>
            <person name="Rouze P."/>
            <person name="Van de Peer Y."/>
            <person name="Callewaert N."/>
        </authorList>
    </citation>
    <scope>NUCLEOTIDE SEQUENCE [LARGE SCALE GENOMIC DNA]</scope>
    <source>
        <strain evidence="4">GS115 / ATCC 20864</strain>
    </source>
</reference>
<keyword evidence="4" id="KW-1185">Reference proteome</keyword>
<dbReference type="HOGENOM" id="CLU_017633_0_0_1"/>
<dbReference type="InterPro" id="IPR001623">
    <property type="entry name" value="DnaJ_domain"/>
</dbReference>
<proteinExistence type="predicted"/>
<dbReference type="GeneID" id="8198728"/>
<feature type="domain" description="J" evidence="2">
    <location>
        <begin position="6"/>
        <end position="68"/>
    </location>
</feature>
<dbReference type="PROSITE" id="PS50076">
    <property type="entry name" value="DNAJ_2"/>
    <property type="match status" value="1"/>
</dbReference>
<dbReference type="Gene3D" id="2.60.260.20">
    <property type="entry name" value="Urease metallochaperone UreE, N-terminal domain"/>
    <property type="match status" value="2"/>
</dbReference>
<dbReference type="Proteomes" id="UP000000314">
    <property type="component" value="Chromosome 2"/>
</dbReference>
<accession>C4R2Q1</accession>
<organism evidence="3 4">
    <name type="scientific">Komagataella phaffii (strain GS115 / ATCC 20864)</name>
    <name type="common">Yeast</name>
    <name type="synonym">Pichia pastoris</name>
    <dbReference type="NCBI Taxonomy" id="644223"/>
    <lineage>
        <taxon>Eukaryota</taxon>
        <taxon>Fungi</taxon>
        <taxon>Dikarya</taxon>
        <taxon>Ascomycota</taxon>
        <taxon>Saccharomycotina</taxon>
        <taxon>Pichiomycetes</taxon>
        <taxon>Pichiales</taxon>
        <taxon>Pichiaceae</taxon>
        <taxon>Komagataella</taxon>
    </lineage>
</organism>
<dbReference type="InterPro" id="IPR051339">
    <property type="entry name" value="DnaJ_subfamily_B"/>
</dbReference>
<dbReference type="GO" id="GO:0006413">
    <property type="term" value="P:translational initiation"/>
    <property type="evidence" value="ECO:0007669"/>
    <property type="project" value="TreeGrafter"/>
</dbReference>
<dbReference type="CDD" id="cd06257">
    <property type="entry name" value="DnaJ"/>
    <property type="match status" value="1"/>
</dbReference>
<dbReference type="AlphaFoldDB" id="C4R2Q1"/>
<dbReference type="SUPFAM" id="SSF49493">
    <property type="entry name" value="HSP40/DnaJ peptide-binding domain"/>
    <property type="match status" value="2"/>
</dbReference>
<protein>
    <submittedName>
        <fullName evidence="3">Type II HSP40 co-chaperone that interacts with the HSP70 protein Ssa1p</fullName>
    </submittedName>
</protein>
<dbReference type="GO" id="GO:0006457">
    <property type="term" value="P:protein folding"/>
    <property type="evidence" value="ECO:0007669"/>
    <property type="project" value="InterPro"/>
</dbReference>
<keyword evidence="1" id="KW-0143">Chaperone</keyword>
<dbReference type="OMA" id="FPDVINP"/>
<dbReference type="GO" id="GO:0051082">
    <property type="term" value="F:unfolded protein binding"/>
    <property type="evidence" value="ECO:0007669"/>
    <property type="project" value="InterPro"/>
</dbReference>
<evidence type="ECO:0000259" key="2">
    <source>
        <dbReference type="PROSITE" id="PS50076"/>
    </source>
</evidence>
<evidence type="ECO:0000256" key="1">
    <source>
        <dbReference type="ARBA" id="ARBA00023186"/>
    </source>
</evidence>
<dbReference type="InterPro" id="IPR018253">
    <property type="entry name" value="DnaJ_domain_CS"/>
</dbReference>
<evidence type="ECO:0000313" key="4">
    <source>
        <dbReference type="Proteomes" id="UP000000314"/>
    </source>
</evidence>
<dbReference type="KEGG" id="ppa:PAS_chr2-2_0151"/>
<dbReference type="InterPro" id="IPR002939">
    <property type="entry name" value="DnaJ_C"/>
</dbReference>
<dbReference type="STRING" id="644223.C4R2Q1"/>
<sequence>MVKEQGLYNLLGISPSASDAEIKKAYRKMALKYHPDKPTGDTEKFKEISEAFDILSDSDKREVYDQYGLEAARGNAPAGGNPFAGAGGPGGAGGQTFSFGGSGGGHTFSQADAFNIFEQFGGFGGLGGMGGGMGGMGGGRGGSPFGGGGASYMKMPGGFGGESPSSYGSQVEPEVVTLKLNCTLEELFNGATKKMKLNRKGANGVKEEKILCIDLKPGWKSGTKINFTNEGDYQPEARTRQTIQFIIAEKPNDTFRRDGDDLHYTIPLTFKESLLGFDKEIKTIDGKRIHVSKSQPIQPTQTINYPGLGMPISKKPGQRGDLIVHYKVDYPISLTRDQRDAISKAF</sequence>
<dbReference type="InterPro" id="IPR008971">
    <property type="entry name" value="HSP40/DnaJ_pept-bd"/>
</dbReference>
<dbReference type="InterPro" id="IPR036869">
    <property type="entry name" value="J_dom_sf"/>
</dbReference>
<dbReference type="Pfam" id="PF00226">
    <property type="entry name" value="DnaJ"/>
    <property type="match status" value="1"/>
</dbReference>
<evidence type="ECO:0000313" key="3">
    <source>
        <dbReference type="EMBL" id="CAY69775.1"/>
    </source>
</evidence>
<dbReference type="EMBL" id="FN392320">
    <property type="protein sequence ID" value="CAY69775.1"/>
    <property type="molecule type" value="Genomic_DNA"/>
</dbReference>
<dbReference type="PRINTS" id="PR00625">
    <property type="entry name" value="JDOMAIN"/>
</dbReference>
<dbReference type="PROSITE" id="PS00636">
    <property type="entry name" value="DNAJ_1"/>
    <property type="match status" value="1"/>
</dbReference>
<dbReference type="eggNOG" id="KOG0714">
    <property type="taxonomic scope" value="Eukaryota"/>
</dbReference>
<dbReference type="SMART" id="SM00271">
    <property type="entry name" value="DnaJ"/>
    <property type="match status" value="1"/>
</dbReference>
<dbReference type="GO" id="GO:0005829">
    <property type="term" value="C:cytosol"/>
    <property type="evidence" value="ECO:0007669"/>
    <property type="project" value="TreeGrafter"/>
</dbReference>
<dbReference type="FunFam" id="2.60.260.20:FF:000013">
    <property type="entry name" value="DnaJ subfamily B member 11"/>
    <property type="match status" value="1"/>
</dbReference>
<dbReference type="InParanoid" id="C4R2Q1"/>
<dbReference type="PANTHER" id="PTHR24078">
    <property type="entry name" value="DNAJ HOMOLOG SUBFAMILY C MEMBER"/>
    <property type="match status" value="1"/>
</dbReference>